<protein>
    <submittedName>
        <fullName evidence="1">Uncharacterized protein</fullName>
    </submittedName>
</protein>
<organism evidence="1 2">
    <name type="scientific">Lentzea flava</name>
    <dbReference type="NCBI Taxonomy" id="103732"/>
    <lineage>
        <taxon>Bacteria</taxon>
        <taxon>Bacillati</taxon>
        <taxon>Actinomycetota</taxon>
        <taxon>Actinomycetes</taxon>
        <taxon>Pseudonocardiales</taxon>
        <taxon>Pseudonocardiaceae</taxon>
        <taxon>Lentzea</taxon>
    </lineage>
</organism>
<evidence type="ECO:0000313" key="1">
    <source>
        <dbReference type="EMBL" id="GGU29629.1"/>
    </source>
</evidence>
<dbReference type="Proteomes" id="UP000649573">
    <property type="component" value="Unassembled WGS sequence"/>
</dbReference>
<sequence>MITSLSACAVAALPSACWLIYRVLVLRHLSRALDLSPEHARALAAAIKTAR</sequence>
<accession>A0ABQ2UFJ9</accession>
<gene>
    <name evidence="1" type="ORF">GCM10010178_22380</name>
</gene>
<dbReference type="EMBL" id="BMRE01000006">
    <property type="protein sequence ID" value="GGU29629.1"/>
    <property type="molecule type" value="Genomic_DNA"/>
</dbReference>
<dbReference type="RefSeq" id="WP_189253552.1">
    <property type="nucleotide sequence ID" value="NZ_BMRE01000006.1"/>
</dbReference>
<reference evidence="2" key="1">
    <citation type="journal article" date="2019" name="Int. J. Syst. Evol. Microbiol.">
        <title>The Global Catalogue of Microorganisms (GCM) 10K type strain sequencing project: providing services to taxonomists for standard genome sequencing and annotation.</title>
        <authorList>
            <consortium name="The Broad Institute Genomics Platform"/>
            <consortium name="The Broad Institute Genome Sequencing Center for Infectious Disease"/>
            <person name="Wu L."/>
            <person name="Ma J."/>
        </authorList>
    </citation>
    <scope>NUCLEOTIDE SEQUENCE [LARGE SCALE GENOMIC DNA]</scope>
    <source>
        <strain evidence="2">JCM 3296</strain>
    </source>
</reference>
<comment type="caution">
    <text evidence="1">The sequence shown here is derived from an EMBL/GenBank/DDBJ whole genome shotgun (WGS) entry which is preliminary data.</text>
</comment>
<keyword evidence="2" id="KW-1185">Reference proteome</keyword>
<evidence type="ECO:0000313" key="2">
    <source>
        <dbReference type="Proteomes" id="UP000649573"/>
    </source>
</evidence>
<name>A0ABQ2UFJ9_9PSEU</name>
<proteinExistence type="predicted"/>